<dbReference type="PROSITE" id="PS51034">
    <property type="entry name" value="ZP_2"/>
    <property type="match status" value="1"/>
</dbReference>
<organism evidence="10 11">
    <name type="scientific">Setaria digitata</name>
    <dbReference type="NCBI Taxonomy" id="48799"/>
    <lineage>
        <taxon>Eukaryota</taxon>
        <taxon>Metazoa</taxon>
        <taxon>Ecdysozoa</taxon>
        <taxon>Nematoda</taxon>
        <taxon>Chromadorea</taxon>
        <taxon>Rhabditida</taxon>
        <taxon>Spirurina</taxon>
        <taxon>Spiruromorpha</taxon>
        <taxon>Filarioidea</taxon>
        <taxon>Setariidae</taxon>
        <taxon>Setaria</taxon>
    </lineage>
</organism>
<comment type="subcellular location">
    <subcellularLocation>
        <location evidence="1">Cell membrane</location>
        <topology evidence="1">Single-pass type I membrane protein</topology>
    </subcellularLocation>
</comment>
<sequence length="366" mass="41742">MRAKEFLEFLEICQYLGKIFVKGHYSNPSCRVDYSKTISDSNPVGGIILSHGQCDMNRQRMLFITKLDRAFHVKCLYREVVRIVSSGIEVSTMAAQTLEYEYPFPNCIYTIRRDEIDGPILKYAKVGDQIVHRWECLSDAYGLLVHNCYVEDGQGEKQIIIDEQGCHTDRTLLGDPTYVESLNMAYRESLVFKFADRVIVRFQCQIRLCVKEGGGCIGVTPPMCLDEKQNQKISELFITTSGPAIHYTLEVNNTEIQLKRRRLIRSSVSERSKLTIDADLISQPVYVLDADDDDAGDNSDRIWRNTPELCVSNALFIILVSVIIVALLALTASTIWLMHRWLRPSGGVVNEYYKKRYASHINALSF</sequence>
<dbReference type="Pfam" id="PF25057">
    <property type="entry name" value="CUT_N"/>
    <property type="match status" value="1"/>
</dbReference>
<evidence type="ECO:0000256" key="8">
    <source>
        <dbReference type="SAM" id="Phobius"/>
    </source>
</evidence>
<feature type="transmembrane region" description="Helical" evidence="8">
    <location>
        <begin position="314"/>
        <end position="337"/>
    </location>
</feature>
<evidence type="ECO:0000256" key="4">
    <source>
        <dbReference type="ARBA" id="ARBA00022692"/>
    </source>
</evidence>
<protein>
    <submittedName>
        <fullName evidence="11">ZP domain-containing protein</fullName>
    </submittedName>
</protein>
<keyword evidence="10" id="KW-1185">Reference proteome</keyword>
<dbReference type="PANTHER" id="PTHR22907:SF7">
    <property type="entry name" value="ZP DOMAIN-CONTAINING PROTEIN"/>
    <property type="match status" value="1"/>
</dbReference>
<dbReference type="Pfam" id="PF25301">
    <property type="entry name" value="CUT_C"/>
    <property type="match status" value="1"/>
</dbReference>
<keyword evidence="5" id="KW-0732">Signal</keyword>
<evidence type="ECO:0000313" key="10">
    <source>
        <dbReference type="Proteomes" id="UP000887581"/>
    </source>
</evidence>
<evidence type="ECO:0000256" key="7">
    <source>
        <dbReference type="ARBA" id="ARBA00023136"/>
    </source>
</evidence>
<dbReference type="GO" id="GO:0005886">
    <property type="term" value="C:plasma membrane"/>
    <property type="evidence" value="ECO:0007669"/>
    <property type="project" value="UniProtKB-SubCell"/>
</dbReference>
<dbReference type="InterPro" id="IPR001507">
    <property type="entry name" value="ZP_dom"/>
</dbReference>
<evidence type="ECO:0000256" key="2">
    <source>
        <dbReference type="ARBA" id="ARBA00022460"/>
    </source>
</evidence>
<keyword evidence="4 8" id="KW-0812">Transmembrane</keyword>
<keyword evidence="7 8" id="KW-0472">Membrane</keyword>
<dbReference type="InterPro" id="IPR051962">
    <property type="entry name" value="Cuticlin"/>
</dbReference>
<evidence type="ECO:0000313" key="11">
    <source>
        <dbReference type="WBParaSite" id="sdigi.contig90.g4076.t1"/>
    </source>
</evidence>
<dbReference type="WBParaSite" id="sdigi.contig90.g4076.t1">
    <property type="protein sequence ID" value="sdigi.contig90.g4076.t1"/>
    <property type="gene ID" value="sdigi.contig90.g4076"/>
</dbReference>
<evidence type="ECO:0000259" key="9">
    <source>
        <dbReference type="PROSITE" id="PS51034"/>
    </source>
</evidence>
<evidence type="ECO:0000256" key="5">
    <source>
        <dbReference type="ARBA" id="ARBA00022729"/>
    </source>
</evidence>
<dbReference type="InterPro" id="IPR056953">
    <property type="entry name" value="CUT_N"/>
</dbReference>
<name>A0A915Q407_9BILA</name>
<reference evidence="11" key="1">
    <citation type="submission" date="2022-11" db="UniProtKB">
        <authorList>
            <consortium name="WormBaseParasite"/>
        </authorList>
    </citation>
    <scope>IDENTIFICATION</scope>
</reference>
<evidence type="ECO:0000256" key="6">
    <source>
        <dbReference type="ARBA" id="ARBA00022989"/>
    </source>
</evidence>
<dbReference type="PANTHER" id="PTHR22907">
    <property type="entry name" value="GH04558P"/>
    <property type="match status" value="1"/>
</dbReference>
<keyword evidence="6 8" id="KW-1133">Transmembrane helix</keyword>
<keyword evidence="3" id="KW-1003">Cell membrane</keyword>
<proteinExistence type="predicted"/>
<dbReference type="AlphaFoldDB" id="A0A915Q407"/>
<dbReference type="InterPro" id="IPR057475">
    <property type="entry name" value="CUT_C"/>
</dbReference>
<evidence type="ECO:0000256" key="3">
    <source>
        <dbReference type="ARBA" id="ARBA00022475"/>
    </source>
</evidence>
<feature type="domain" description="ZP" evidence="9">
    <location>
        <begin position="1"/>
        <end position="223"/>
    </location>
</feature>
<dbReference type="SMART" id="SM00241">
    <property type="entry name" value="ZP"/>
    <property type="match status" value="1"/>
</dbReference>
<evidence type="ECO:0000256" key="1">
    <source>
        <dbReference type="ARBA" id="ARBA00004251"/>
    </source>
</evidence>
<dbReference type="Proteomes" id="UP000887581">
    <property type="component" value="Unplaced"/>
</dbReference>
<accession>A0A915Q407</accession>
<dbReference type="GO" id="GO:0042302">
    <property type="term" value="F:structural constituent of cuticle"/>
    <property type="evidence" value="ECO:0007669"/>
    <property type="project" value="UniProtKB-KW"/>
</dbReference>
<keyword evidence="2" id="KW-0193">Cuticle</keyword>